<evidence type="ECO:0000313" key="4">
    <source>
        <dbReference type="Proteomes" id="UP000036987"/>
    </source>
</evidence>
<evidence type="ECO:0000256" key="1">
    <source>
        <dbReference type="ARBA" id="ARBA00008668"/>
    </source>
</evidence>
<feature type="chain" id="PRO_5005527903" evidence="2">
    <location>
        <begin position="26"/>
        <end position="366"/>
    </location>
</feature>
<dbReference type="GO" id="GO:0016788">
    <property type="term" value="F:hydrolase activity, acting on ester bonds"/>
    <property type="evidence" value="ECO:0007669"/>
    <property type="project" value="InterPro"/>
</dbReference>
<organism evidence="3 4">
    <name type="scientific">Zostera marina</name>
    <name type="common">Eelgrass</name>
    <dbReference type="NCBI Taxonomy" id="29655"/>
    <lineage>
        <taxon>Eukaryota</taxon>
        <taxon>Viridiplantae</taxon>
        <taxon>Streptophyta</taxon>
        <taxon>Embryophyta</taxon>
        <taxon>Tracheophyta</taxon>
        <taxon>Spermatophyta</taxon>
        <taxon>Magnoliopsida</taxon>
        <taxon>Liliopsida</taxon>
        <taxon>Zosteraceae</taxon>
        <taxon>Zostera</taxon>
    </lineage>
</organism>
<dbReference type="Proteomes" id="UP000036987">
    <property type="component" value="Unassembled WGS sequence"/>
</dbReference>
<dbReference type="InterPro" id="IPR001087">
    <property type="entry name" value="GDSL"/>
</dbReference>
<sequence length="366" mass="40481">MERRSSCLNNFLLPIFFLLLTVAAAYDENNDTIIPAIFTFGDSSVDVGNNNHLKSAMFKADYFPYGKDLLLVDHIHPTGRFSNGMLTTDFGAEGLGFKHAQHGYLSSSFRVVGENSFITGANFASAGSGYYDGTSMRYNAIPLSKQLELFKAYKSKLFGVTGEKKGEDMLSKSVFIVSTGNGDYVQNYYLNRSLRKRYNIEKYSTFIVGLLADILEKLHGDGARKIAVTTLPPMGCLPAAINVHGNGNRKRCVARLNKDAQTHNRKMEKMVNEKRAKHRDLKIAILNTYDAILDLVNNATQHGFKESRRGCCATGGGGTTVLCKPNTELLCRNVSEYVFFDGVHPTHLANKFISEAVMLDGLTLLP</sequence>
<dbReference type="InterPro" id="IPR050592">
    <property type="entry name" value="GDSL_lipolytic_enzyme"/>
</dbReference>
<dbReference type="Gene3D" id="3.40.50.1110">
    <property type="entry name" value="SGNH hydrolase"/>
    <property type="match status" value="1"/>
</dbReference>
<dbReference type="PANTHER" id="PTHR45642:SF35">
    <property type="entry name" value="GDSL ESTERASE_LIPASE APG"/>
    <property type="match status" value="1"/>
</dbReference>
<dbReference type="OrthoDB" id="1600564at2759"/>
<dbReference type="CDD" id="cd01837">
    <property type="entry name" value="SGNH_plant_lipase_like"/>
    <property type="match status" value="1"/>
</dbReference>
<keyword evidence="2" id="KW-0732">Signal</keyword>
<dbReference type="InterPro" id="IPR036514">
    <property type="entry name" value="SGNH_hydro_sf"/>
</dbReference>
<name>A0A0K9PE51_ZOSMR</name>
<comment type="similarity">
    <text evidence="1">Belongs to the 'GDSL' lipolytic enzyme family.</text>
</comment>
<dbReference type="SUPFAM" id="SSF52266">
    <property type="entry name" value="SGNH hydrolase"/>
    <property type="match status" value="1"/>
</dbReference>
<dbReference type="InterPro" id="IPR035669">
    <property type="entry name" value="SGNH_plant_lipase-like"/>
</dbReference>
<keyword evidence="4" id="KW-1185">Reference proteome</keyword>
<proteinExistence type="inferred from homology"/>
<dbReference type="PANTHER" id="PTHR45642">
    <property type="entry name" value="GDSL ESTERASE/LIPASE EXL3"/>
    <property type="match status" value="1"/>
</dbReference>
<dbReference type="Pfam" id="PF00657">
    <property type="entry name" value="Lipase_GDSL"/>
    <property type="match status" value="1"/>
</dbReference>
<reference evidence="4" key="1">
    <citation type="journal article" date="2016" name="Nature">
        <title>The genome of the seagrass Zostera marina reveals angiosperm adaptation to the sea.</title>
        <authorList>
            <person name="Olsen J.L."/>
            <person name="Rouze P."/>
            <person name="Verhelst B."/>
            <person name="Lin Y.-C."/>
            <person name="Bayer T."/>
            <person name="Collen J."/>
            <person name="Dattolo E."/>
            <person name="De Paoli E."/>
            <person name="Dittami S."/>
            <person name="Maumus F."/>
            <person name="Michel G."/>
            <person name="Kersting A."/>
            <person name="Lauritano C."/>
            <person name="Lohaus R."/>
            <person name="Toepel M."/>
            <person name="Tonon T."/>
            <person name="Vanneste K."/>
            <person name="Amirebrahimi M."/>
            <person name="Brakel J."/>
            <person name="Bostroem C."/>
            <person name="Chovatia M."/>
            <person name="Grimwood J."/>
            <person name="Jenkins J.W."/>
            <person name="Jueterbock A."/>
            <person name="Mraz A."/>
            <person name="Stam W.T."/>
            <person name="Tice H."/>
            <person name="Bornberg-Bauer E."/>
            <person name="Green P.J."/>
            <person name="Pearson G.A."/>
            <person name="Procaccini G."/>
            <person name="Duarte C.M."/>
            <person name="Schmutz J."/>
            <person name="Reusch T.B.H."/>
            <person name="Van de Peer Y."/>
        </authorList>
    </citation>
    <scope>NUCLEOTIDE SEQUENCE [LARGE SCALE GENOMIC DNA]</scope>
    <source>
        <strain evidence="4">cv. Finnish</strain>
    </source>
</reference>
<protein>
    <submittedName>
        <fullName evidence="3">GDSL esterase/lipase</fullName>
    </submittedName>
</protein>
<evidence type="ECO:0000313" key="3">
    <source>
        <dbReference type="EMBL" id="KMZ66505.1"/>
    </source>
</evidence>
<comment type="caution">
    <text evidence="3">The sequence shown here is derived from an EMBL/GenBank/DDBJ whole genome shotgun (WGS) entry which is preliminary data.</text>
</comment>
<dbReference type="AlphaFoldDB" id="A0A0K9PE51"/>
<feature type="signal peptide" evidence="2">
    <location>
        <begin position="1"/>
        <end position="25"/>
    </location>
</feature>
<gene>
    <name evidence="3" type="ORF">ZOSMA_29G01700</name>
</gene>
<dbReference type="STRING" id="29655.A0A0K9PE51"/>
<dbReference type="EMBL" id="LFYR01000980">
    <property type="protein sequence ID" value="KMZ66505.1"/>
    <property type="molecule type" value="Genomic_DNA"/>
</dbReference>
<accession>A0A0K9PE51</accession>
<evidence type="ECO:0000256" key="2">
    <source>
        <dbReference type="SAM" id="SignalP"/>
    </source>
</evidence>